<protein>
    <submittedName>
        <fullName evidence="2">Histidine phosphatase family protein</fullName>
    </submittedName>
</protein>
<sequence>MEAIAPARLVVLRHAKSARPPDVDDHERPLAGRGRRDAPAAGGWLYGAGCVPDLVVCSSARRTRETWELVAVELGGAAPPVVFEPQVYEASAAALLAVVRETPEERRTLLLIGHQPGVQELVLSLAGDADGDALTRAREKFPTSGIAVLALPGAWVNLAPGSAVLTDFAVPRGWKQ</sequence>
<feature type="region of interest" description="Disordered" evidence="1">
    <location>
        <begin position="16"/>
        <end position="37"/>
    </location>
</feature>
<organism evidence="2 3">
    <name type="scientific">Actinacidiphila oryziradicis</name>
    <dbReference type="NCBI Taxonomy" id="2571141"/>
    <lineage>
        <taxon>Bacteria</taxon>
        <taxon>Bacillati</taxon>
        <taxon>Actinomycetota</taxon>
        <taxon>Actinomycetes</taxon>
        <taxon>Kitasatosporales</taxon>
        <taxon>Streptomycetaceae</taxon>
        <taxon>Actinacidiphila</taxon>
    </lineage>
</organism>
<gene>
    <name evidence="2" type="ORF">FCI23_21635</name>
</gene>
<feature type="compositionally biased region" description="Basic and acidic residues" evidence="1">
    <location>
        <begin position="19"/>
        <end position="37"/>
    </location>
</feature>
<name>A0A4V5N1D4_9ACTN</name>
<dbReference type="OrthoDB" id="9810154at2"/>
<dbReference type="AlphaFoldDB" id="A0A4V5N1D4"/>
<dbReference type="PANTHER" id="PTHR47623:SF1">
    <property type="entry name" value="OS09G0287300 PROTEIN"/>
    <property type="match status" value="1"/>
</dbReference>
<evidence type="ECO:0000313" key="3">
    <source>
        <dbReference type="Proteomes" id="UP000305778"/>
    </source>
</evidence>
<dbReference type="CDD" id="cd07067">
    <property type="entry name" value="HP_PGM_like"/>
    <property type="match status" value="1"/>
</dbReference>
<dbReference type="PANTHER" id="PTHR47623">
    <property type="entry name" value="OS09G0287300 PROTEIN"/>
    <property type="match status" value="1"/>
</dbReference>
<dbReference type="Gene3D" id="3.40.50.1240">
    <property type="entry name" value="Phosphoglycerate mutase-like"/>
    <property type="match status" value="1"/>
</dbReference>
<keyword evidence="3" id="KW-1185">Reference proteome</keyword>
<comment type="caution">
    <text evidence="2">The sequence shown here is derived from an EMBL/GenBank/DDBJ whole genome shotgun (WGS) entry which is preliminary data.</text>
</comment>
<dbReference type="Pfam" id="PF00300">
    <property type="entry name" value="His_Phos_1"/>
    <property type="match status" value="1"/>
</dbReference>
<dbReference type="InterPro" id="IPR013078">
    <property type="entry name" value="His_Pase_superF_clade-1"/>
</dbReference>
<accession>A0A4V5N1D4</accession>
<evidence type="ECO:0000313" key="2">
    <source>
        <dbReference type="EMBL" id="TKA09709.1"/>
    </source>
</evidence>
<proteinExistence type="predicted"/>
<dbReference type="InterPro" id="IPR029033">
    <property type="entry name" value="His_PPase_superfam"/>
</dbReference>
<dbReference type="RefSeq" id="WP_136725583.1">
    <property type="nucleotide sequence ID" value="NZ_SUMC01000020.1"/>
</dbReference>
<evidence type="ECO:0000256" key="1">
    <source>
        <dbReference type="SAM" id="MobiDB-lite"/>
    </source>
</evidence>
<dbReference type="SUPFAM" id="SSF53254">
    <property type="entry name" value="Phosphoglycerate mutase-like"/>
    <property type="match status" value="1"/>
</dbReference>
<dbReference type="EMBL" id="SUMC01000020">
    <property type="protein sequence ID" value="TKA09709.1"/>
    <property type="molecule type" value="Genomic_DNA"/>
</dbReference>
<reference evidence="2 3" key="1">
    <citation type="submission" date="2019-04" db="EMBL/GenBank/DDBJ databases">
        <title>Streptomyces oryziradicis sp. nov., a novel actinomycete isolated from rhizosphere soil of rice (Oryza sativa L.).</title>
        <authorList>
            <person name="Li C."/>
        </authorList>
    </citation>
    <scope>NUCLEOTIDE SEQUENCE [LARGE SCALE GENOMIC DNA]</scope>
    <source>
        <strain evidence="2 3">NEAU-C40</strain>
    </source>
</reference>
<dbReference type="Proteomes" id="UP000305778">
    <property type="component" value="Unassembled WGS sequence"/>
</dbReference>